<protein>
    <recommendedName>
        <fullName evidence="5">Secreted protein</fullName>
    </recommendedName>
</protein>
<comment type="caution">
    <text evidence="3">The sequence shown here is derived from an EMBL/GenBank/DDBJ whole genome shotgun (WGS) entry which is preliminary data.</text>
</comment>
<keyword evidence="2" id="KW-0732">Signal</keyword>
<gene>
    <name evidence="3" type="ORF">SE17_13870</name>
</gene>
<evidence type="ECO:0008006" key="5">
    <source>
        <dbReference type="Google" id="ProtNLM"/>
    </source>
</evidence>
<keyword evidence="4" id="KW-1185">Reference proteome</keyword>
<feature type="signal peptide" evidence="2">
    <location>
        <begin position="1"/>
        <end position="25"/>
    </location>
</feature>
<accession>A0A0P9D1B7</accession>
<organism evidence="3 4">
    <name type="scientific">Kouleothrix aurantiaca</name>
    <dbReference type="NCBI Taxonomy" id="186479"/>
    <lineage>
        <taxon>Bacteria</taxon>
        <taxon>Bacillati</taxon>
        <taxon>Chloroflexota</taxon>
        <taxon>Chloroflexia</taxon>
        <taxon>Chloroflexales</taxon>
        <taxon>Roseiflexineae</taxon>
        <taxon>Roseiflexaceae</taxon>
        <taxon>Kouleothrix</taxon>
    </lineage>
</organism>
<dbReference type="EMBL" id="LJCR01000455">
    <property type="protein sequence ID" value="KPV52710.1"/>
    <property type="molecule type" value="Genomic_DNA"/>
</dbReference>
<evidence type="ECO:0000313" key="3">
    <source>
        <dbReference type="EMBL" id="KPV52710.1"/>
    </source>
</evidence>
<dbReference type="AlphaFoldDB" id="A0A0P9D1B7"/>
<dbReference type="Proteomes" id="UP000050509">
    <property type="component" value="Unassembled WGS sequence"/>
</dbReference>
<name>A0A0P9D1B7_9CHLR</name>
<proteinExistence type="predicted"/>
<sequence length="169" mass="17149">MQMLRYFLAAVAVLMLAACGGTPSANGPQPAGTTVPAPTAPGATAAPAPAPTAGAGAPLVVYHKSGGIMGLDDTLTVNADGTFTLKDRAGAQSSGQATAEQLGKLNDLLNSMEFAAASPNYPAAGADMFVYKVEAPAQNKTVTAMDGTDYPQVLHDIIDVLESMRAQVQ</sequence>
<evidence type="ECO:0000313" key="4">
    <source>
        <dbReference type="Proteomes" id="UP000050509"/>
    </source>
</evidence>
<feature type="compositionally biased region" description="Low complexity" evidence="1">
    <location>
        <begin position="27"/>
        <end position="49"/>
    </location>
</feature>
<dbReference type="PROSITE" id="PS51257">
    <property type="entry name" value="PROKAR_LIPOPROTEIN"/>
    <property type="match status" value="1"/>
</dbReference>
<evidence type="ECO:0000256" key="2">
    <source>
        <dbReference type="SAM" id="SignalP"/>
    </source>
</evidence>
<evidence type="ECO:0000256" key="1">
    <source>
        <dbReference type="SAM" id="MobiDB-lite"/>
    </source>
</evidence>
<reference evidence="3 4" key="1">
    <citation type="submission" date="2015-09" db="EMBL/GenBank/DDBJ databases">
        <title>Draft genome sequence of Kouleothrix aurantiaca JCM 19913.</title>
        <authorList>
            <person name="Hemp J."/>
        </authorList>
    </citation>
    <scope>NUCLEOTIDE SEQUENCE [LARGE SCALE GENOMIC DNA]</scope>
    <source>
        <strain evidence="3 4">COM-B</strain>
    </source>
</reference>
<feature type="chain" id="PRO_5006156072" description="Secreted protein" evidence="2">
    <location>
        <begin position="26"/>
        <end position="169"/>
    </location>
</feature>
<feature type="region of interest" description="Disordered" evidence="1">
    <location>
        <begin position="24"/>
        <end position="49"/>
    </location>
</feature>